<dbReference type="AlphaFoldDB" id="A4XBY2"/>
<name>A4XBY2_SALTO</name>
<dbReference type="STRING" id="369723.Strop_4009"/>
<evidence type="ECO:0000313" key="1">
    <source>
        <dbReference type="EMBL" id="ABP56439.1"/>
    </source>
</evidence>
<reference evidence="2" key="1">
    <citation type="journal article" date="2007" name="Proc. Natl. Acad. Sci. U.S.A.">
        <title>Genome sequencing reveals complex secondary metabolome in the marine actinomycete Salinispora tropica.</title>
        <authorList>
            <person name="Udwary D.W."/>
            <person name="Zeigler L."/>
            <person name="Asolkar R.N."/>
            <person name="Singan V."/>
            <person name="Lapidus A."/>
            <person name="Fenical W."/>
            <person name="Jensen P.R."/>
            <person name="Moore B.S."/>
        </authorList>
    </citation>
    <scope>NUCLEOTIDE SEQUENCE [LARGE SCALE GENOMIC DNA]</scope>
    <source>
        <strain evidence="2">ATCC BAA-916 / DSM 44818 / CNB-440</strain>
    </source>
</reference>
<sequence>MGQPVLALLAEDQRLVRRRHRGHVHWSPGGAGCRRLVGHTVGAPAGMYVRPAGLYAHEARRWQLATPDRLVRTWVRPGVGRLMSVLECKWTGAWDGWGEPGTDDIPVYYRAQVLWQCDVLGVDEGHIAMLGPGGFRAYGPIRRDERDLTVMRDAGRRLLARVDGGDPPQVDEHTATLATLKRLHPDLVDEQTEVSTETAAGYRRARALKQAASRLCDRFEARLRAEMGPNRTAVDAAGVKVATRSVYDVTRVDTVRLKADQPEMAAAYATTSTTDRITPARSKR</sequence>
<dbReference type="Proteomes" id="UP000000235">
    <property type="component" value="Chromosome"/>
</dbReference>
<dbReference type="SUPFAM" id="SSF52980">
    <property type="entry name" value="Restriction endonuclease-like"/>
    <property type="match status" value="1"/>
</dbReference>
<protein>
    <recommendedName>
        <fullName evidence="3">YqaJ viral recombinase domain-containing protein</fullName>
    </recommendedName>
</protein>
<dbReference type="EMBL" id="CP000667">
    <property type="protein sequence ID" value="ABP56439.1"/>
    <property type="molecule type" value="Genomic_DNA"/>
</dbReference>
<gene>
    <name evidence="1" type="ordered locus">Strop_4009</name>
</gene>
<dbReference type="InterPro" id="IPR011604">
    <property type="entry name" value="PDDEXK-like_dom_sf"/>
</dbReference>
<proteinExistence type="predicted"/>
<evidence type="ECO:0000313" key="2">
    <source>
        <dbReference type="Proteomes" id="UP000000235"/>
    </source>
</evidence>
<dbReference type="Gene3D" id="3.90.320.10">
    <property type="match status" value="1"/>
</dbReference>
<dbReference type="KEGG" id="stp:Strop_4009"/>
<dbReference type="eggNOG" id="COG5377">
    <property type="taxonomic scope" value="Bacteria"/>
</dbReference>
<keyword evidence="2" id="KW-1185">Reference proteome</keyword>
<dbReference type="HOGENOM" id="CLU_979666_0_0_11"/>
<accession>A4XBY2</accession>
<evidence type="ECO:0008006" key="3">
    <source>
        <dbReference type="Google" id="ProtNLM"/>
    </source>
</evidence>
<organism evidence="1 2">
    <name type="scientific">Salinispora tropica (strain ATCC BAA-916 / DSM 44818 / JCM 13857 / NBRC 105044 / CNB-440)</name>
    <dbReference type="NCBI Taxonomy" id="369723"/>
    <lineage>
        <taxon>Bacteria</taxon>
        <taxon>Bacillati</taxon>
        <taxon>Actinomycetota</taxon>
        <taxon>Actinomycetes</taxon>
        <taxon>Micromonosporales</taxon>
        <taxon>Micromonosporaceae</taxon>
        <taxon>Salinispora</taxon>
    </lineage>
</organism>
<dbReference type="InterPro" id="IPR011335">
    <property type="entry name" value="Restrct_endonuc-II-like"/>
</dbReference>